<dbReference type="SUPFAM" id="SSF55120">
    <property type="entry name" value="Pseudouridine synthase"/>
    <property type="match status" value="1"/>
</dbReference>
<dbReference type="Gene3D" id="3.30.2350.10">
    <property type="entry name" value="Pseudouridine synthase"/>
    <property type="match status" value="1"/>
</dbReference>
<reference evidence="1 2" key="1">
    <citation type="journal article" date="2020" name="bioRxiv">
        <title>Metabolic contributions of an alphaproteobacterial endosymbiont in the apicomplexan Cardiosporidium cionae.</title>
        <authorList>
            <person name="Hunter E.S."/>
            <person name="Paight C.J."/>
            <person name="Lane C.E."/>
        </authorList>
    </citation>
    <scope>NUCLEOTIDE SEQUENCE [LARGE SCALE GENOMIC DNA]</scope>
    <source>
        <strain evidence="1">ESH_2018</strain>
    </source>
</reference>
<name>A0ABQ7JD26_9APIC</name>
<evidence type="ECO:0000313" key="1">
    <source>
        <dbReference type="EMBL" id="KAF8821820.1"/>
    </source>
</evidence>
<dbReference type="Proteomes" id="UP000823046">
    <property type="component" value="Unassembled WGS sequence"/>
</dbReference>
<protein>
    <submittedName>
        <fullName evidence="1">Uncharacterized protein</fullName>
    </submittedName>
</protein>
<sequence length="403" mass="46937">MWKLYAPRFSSLQTVRHAWDQYFHPAESVELLHNSSSLIIASVHLPRLLPFHSNGEWKFSHSHSLYQKYRVKDKLWKLDWFDPEATGIRSMTSYDRSLCLGFHRLRITQRVFLAILAGTMPFDTVHCQASICRTEGDSIFKLARKIDQGFPCYSMFYPLQHSFYEGRAVTLCEILDLTGRPFQCRLHAVSLGYPIVGDNVSKFPELDSFIDDRRIDAPRTMLHCWKARFYEPDGKSKWKKVEVEAPEALTRLLHPRQQSKNMSLPLDTRQAQSFEVCLDGTKRENPVPHMGFFHFVDSTNISSSQLERLPTMRIPQTSEFLRQCPISKNETNMLEHDSTFCEAENFIDEACPQFVNSFSESTEYALSLSSMSPTVIEELQIEERLHFIQNVYQKFHDNCTPWD</sequence>
<evidence type="ECO:0000313" key="2">
    <source>
        <dbReference type="Proteomes" id="UP000823046"/>
    </source>
</evidence>
<dbReference type="EMBL" id="JADAQX010000121">
    <property type="protein sequence ID" value="KAF8821820.1"/>
    <property type="molecule type" value="Genomic_DNA"/>
</dbReference>
<comment type="caution">
    <text evidence="1">The sequence shown here is derived from an EMBL/GenBank/DDBJ whole genome shotgun (WGS) entry which is preliminary data.</text>
</comment>
<keyword evidence="2" id="KW-1185">Reference proteome</keyword>
<proteinExistence type="predicted"/>
<gene>
    <name evidence="1" type="ORF">IE077_000177</name>
</gene>
<dbReference type="InterPro" id="IPR020103">
    <property type="entry name" value="PsdUridine_synth_cat_dom_sf"/>
</dbReference>
<accession>A0ABQ7JD26</accession>
<organism evidence="1 2">
    <name type="scientific">Cardiosporidium cionae</name>
    <dbReference type="NCBI Taxonomy" id="476202"/>
    <lineage>
        <taxon>Eukaryota</taxon>
        <taxon>Sar</taxon>
        <taxon>Alveolata</taxon>
        <taxon>Apicomplexa</taxon>
        <taxon>Aconoidasida</taxon>
        <taxon>Nephromycida</taxon>
        <taxon>Cardiosporidium</taxon>
    </lineage>
</organism>